<dbReference type="AlphaFoldDB" id="A0A4Q7W084"/>
<proteinExistence type="predicted"/>
<reference evidence="1 2" key="1">
    <citation type="submission" date="2019-02" db="EMBL/GenBank/DDBJ databases">
        <title>Genomic Encyclopedia of Type Strains, Phase IV (KMG-IV): sequencing the most valuable type-strain genomes for metagenomic binning, comparative biology and taxonomic classification.</title>
        <authorList>
            <person name="Goeker M."/>
        </authorList>
    </citation>
    <scope>NUCLEOTIDE SEQUENCE [LARGE SCALE GENOMIC DNA]</scope>
    <source>
        <strain evidence="1 2">DSM 19570</strain>
    </source>
</reference>
<evidence type="ECO:0000313" key="1">
    <source>
        <dbReference type="EMBL" id="RZU02490.1"/>
    </source>
</evidence>
<dbReference type="OrthoDB" id="9806524at2"/>
<dbReference type="EMBL" id="SHKP01000004">
    <property type="protein sequence ID" value="RZU02490.1"/>
    <property type="molecule type" value="Genomic_DNA"/>
</dbReference>
<dbReference type="Proteomes" id="UP000293671">
    <property type="component" value="Unassembled WGS sequence"/>
</dbReference>
<organism evidence="1 2">
    <name type="scientific">Rivibacter subsaxonicus</name>
    <dbReference type="NCBI Taxonomy" id="457575"/>
    <lineage>
        <taxon>Bacteria</taxon>
        <taxon>Pseudomonadati</taxon>
        <taxon>Pseudomonadota</taxon>
        <taxon>Betaproteobacteria</taxon>
        <taxon>Burkholderiales</taxon>
        <taxon>Rivibacter</taxon>
    </lineage>
</organism>
<dbReference type="RefSeq" id="WP_130430245.1">
    <property type="nucleotide sequence ID" value="NZ_SHKP01000004.1"/>
</dbReference>
<dbReference type="Pfam" id="PF07277">
    <property type="entry name" value="SapC"/>
    <property type="match status" value="1"/>
</dbReference>
<accession>A0A4Q7W084</accession>
<name>A0A4Q7W084_9BURK</name>
<gene>
    <name evidence="1" type="ORF">EV670_0514</name>
</gene>
<protein>
    <submittedName>
        <fullName evidence="1">SapC protein</fullName>
    </submittedName>
</protein>
<keyword evidence="2" id="KW-1185">Reference proteome</keyword>
<evidence type="ECO:0000313" key="2">
    <source>
        <dbReference type="Proteomes" id="UP000293671"/>
    </source>
</evidence>
<comment type="caution">
    <text evidence="1">The sequence shown here is derived from an EMBL/GenBank/DDBJ whole genome shotgun (WGS) entry which is preliminary data.</text>
</comment>
<dbReference type="InterPro" id="IPR010836">
    <property type="entry name" value="SapC"/>
</dbReference>
<sequence length="255" mass="27900">MSSPQAIYREPVLLDRTKHRGKRLKPSSNVAFAAPMNSVFVAVSEFPEVCKEFVIGFVDAGDVKDAAGRQEVSPIALLGLRDNENLFVDADGSWNGRYVPAFIRRYPLGYANTGEGQTSVMIDEAFEGLNDSEGELLVQDDGEATPFLQEVIKFLDNFELEVQRTRQLCQRIVELDLLKPVTIDITQPDGSQFSAGGVQMIDEAKLKALPEAVVVELTRNGALGLLHAHLISTTNVQRLTERLGTRMAKAAAPAA</sequence>